<dbReference type="Gene3D" id="3.30.200.20">
    <property type="entry name" value="Phosphorylase Kinase, domain 1"/>
    <property type="match status" value="1"/>
</dbReference>
<evidence type="ECO:0000259" key="7">
    <source>
        <dbReference type="PROSITE" id="PS50011"/>
    </source>
</evidence>
<evidence type="ECO:0000313" key="8">
    <source>
        <dbReference type="EMBL" id="PYH92296.1"/>
    </source>
</evidence>
<sequence>MSAPPSSTYQYEEGVEVLEGYEPGGYHPTHIGDRHLDGRYEIVHKLGHGGYSTVWLTRDHKLSRYVALKILVASSSEDCSESKILRILAAGNADHPGRNEVAGCSIADSKEASITCMFPADVARAISAQLLLGLDYIHSCGVVHGDLHLNNILFASSSLDTMTIEELYQRVGVPQRLPVQRLDQAPNGPEVPQYSVPPAIIAKSSEHILDARILISDFGESFTLNDKHEDLHTPILLLPPESVFHEKLGQAIDVWILGCTLYEILGERPLFEGFIPDEDHVIAEMISTLGNIPQRWWNQWEKRTDFFLEDGSWKKDTHRIHAPYSRPMTERLCIMGRGSDPDTCEFSSKEMSALERLLRAMMTYEPSERITTSAALRSEWMRDWGRPAMTKVGISLSTEE</sequence>
<dbReference type="SUPFAM" id="SSF56112">
    <property type="entry name" value="Protein kinase-like (PK-like)"/>
    <property type="match status" value="1"/>
</dbReference>
<keyword evidence="3 6" id="KW-0547">Nucleotide-binding</keyword>
<dbReference type="STRING" id="1448320.A0A319D4C0"/>
<dbReference type="EMBL" id="KZ825920">
    <property type="protein sequence ID" value="PYH92296.1"/>
    <property type="molecule type" value="Genomic_DNA"/>
</dbReference>
<evidence type="ECO:0000256" key="3">
    <source>
        <dbReference type="ARBA" id="ARBA00022741"/>
    </source>
</evidence>
<dbReference type="OrthoDB" id="5979581at2759"/>
<keyword evidence="1" id="KW-0723">Serine/threonine-protein kinase</keyword>
<organism evidence="8 9">
    <name type="scientific">Aspergillus ellipticus CBS 707.79</name>
    <dbReference type="NCBI Taxonomy" id="1448320"/>
    <lineage>
        <taxon>Eukaryota</taxon>
        <taxon>Fungi</taxon>
        <taxon>Dikarya</taxon>
        <taxon>Ascomycota</taxon>
        <taxon>Pezizomycotina</taxon>
        <taxon>Eurotiomycetes</taxon>
        <taxon>Eurotiomycetidae</taxon>
        <taxon>Eurotiales</taxon>
        <taxon>Aspergillaceae</taxon>
        <taxon>Aspergillus</taxon>
        <taxon>Aspergillus subgen. Circumdati</taxon>
    </lineage>
</organism>
<dbReference type="AlphaFoldDB" id="A0A319D4C0"/>
<keyword evidence="9" id="KW-1185">Reference proteome</keyword>
<evidence type="ECO:0000256" key="2">
    <source>
        <dbReference type="ARBA" id="ARBA00022679"/>
    </source>
</evidence>
<dbReference type="GO" id="GO:0005634">
    <property type="term" value="C:nucleus"/>
    <property type="evidence" value="ECO:0007669"/>
    <property type="project" value="TreeGrafter"/>
</dbReference>
<dbReference type="SMART" id="SM00220">
    <property type="entry name" value="S_TKc"/>
    <property type="match status" value="1"/>
</dbReference>
<dbReference type="PANTHER" id="PTHR45646:SF11">
    <property type="entry name" value="SERINE_THREONINE-PROTEIN KINASE DOA"/>
    <property type="match status" value="1"/>
</dbReference>
<dbReference type="VEuPathDB" id="FungiDB:BO71DRAFT_420916"/>
<dbReference type="InterPro" id="IPR051175">
    <property type="entry name" value="CLK_kinases"/>
</dbReference>
<proteinExistence type="predicted"/>
<gene>
    <name evidence="8" type="ORF">BO71DRAFT_420916</name>
</gene>
<dbReference type="GO" id="GO:0005524">
    <property type="term" value="F:ATP binding"/>
    <property type="evidence" value="ECO:0007669"/>
    <property type="project" value="UniProtKB-UniRule"/>
</dbReference>
<dbReference type="Pfam" id="PF00069">
    <property type="entry name" value="Pkinase"/>
    <property type="match status" value="1"/>
</dbReference>
<reference evidence="8 9" key="1">
    <citation type="submission" date="2018-02" db="EMBL/GenBank/DDBJ databases">
        <title>The genomes of Aspergillus section Nigri reveals drivers in fungal speciation.</title>
        <authorList>
            <consortium name="DOE Joint Genome Institute"/>
            <person name="Vesth T.C."/>
            <person name="Nybo J."/>
            <person name="Theobald S."/>
            <person name="Brandl J."/>
            <person name="Frisvad J.C."/>
            <person name="Nielsen K.F."/>
            <person name="Lyhne E.K."/>
            <person name="Kogle M.E."/>
            <person name="Kuo A."/>
            <person name="Riley R."/>
            <person name="Clum A."/>
            <person name="Nolan M."/>
            <person name="Lipzen A."/>
            <person name="Salamov A."/>
            <person name="Henrissat B."/>
            <person name="Wiebenga A."/>
            <person name="De vries R.P."/>
            <person name="Grigoriev I.V."/>
            <person name="Mortensen U.H."/>
            <person name="Andersen M.R."/>
            <person name="Baker S.E."/>
        </authorList>
    </citation>
    <scope>NUCLEOTIDE SEQUENCE [LARGE SCALE GENOMIC DNA]</scope>
    <source>
        <strain evidence="8 9">CBS 707.79</strain>
    </source>
</reference>
<evidence type="ECO:0000256" key="4">
    <source>
        <dbReference type="ARBA" id="ARBA00022777"/>
    </source>
</evidence>
<dbReference type="InterPro" id="IPR000719">
    <property type="entry name" value="Prot_kinase_dom"/>
</dbReference>
<keyword evidence="4 8" id="KW-0418">Kinase</keyword>
<dbReference type="Gene3D" id="1.10.510.10">
    <property type="entry name" value="Transferase(Phosphotransferase) domain 1"/>
    <property type="match status" value="2"/>
</dbReference>
<evidence type="ECO:0000256" key="1">
    <source>
        <dbReference type="ARBA" id="ARBA00022527"/>
    </source>
</evidence>
<dbReference type="InterPro" id="IPR017441">
    <property type="entry name" value="Protein_kinase_ATP_BS"/>
</dbReference>
<keyword evidence="2" id="KW-0808">Transferase</keyword>
<dbReference type="Proteomes" id="UP000247810">
    <property type="component" value="Unassembled WGS sequence"/>
</dbReference>
<feature type="binding site" evidence="6">
    <location>
        <position position="69"/>
    </location>
    <ligand>
        <name>ATP</name>
        <dbReference type="ChEBI" id="CHEBI:30616"/>
    </ligand>
</feature>
<dbReference type="PANTHER" id="PTHR45646">
    <property type="entry name" value="SERINE/THREONINE-PROTEIN KINASE DOA-RELATED"/>
    <property type="match status" value="1"/>
</dbReference>
<evidence type="ECO:0000313" key="9">
    <source>
        <dbReference type="Proteomes" id="UP000247810"/>
    </source>
</evidence>
<accession>A0A319D4C0</accession>
<dbReference type="PROSITE" id="PS00107">
    <property type="entry name" value="PROTEIN_KINASE_ATP"/>
    <property type="match status" value="1"/>
</dbReference>
<dbReference type="InterPro" id="IPR011009">
    <property type="entry name" value="Kinase-like_dom_sf"/>
</dbReference>
<dbReference type="GO" id="GO:0004674">
    <property type="term" value="F:protein serine/threonine kinase activity"/>
    <property type="evidence" value="ECO:0007669"/>
    <property type="project" value="UniProtKB-KW"/>
</dbReference>
<dbReference type="PROSITE" id="PS50011">
    <property type="entry name" value="PROTEIN_KINASE_DOM"/>
    <property type="match status" value="1"/>
</dbReference>
<keyword evidence="5 6" id="KW-0067">ATP-binding</keyword>
<evidence type="ECO:0000256" key="6">
    <source>
        <dbReference type="PROSITE-ProRule" id="PRU10141"/>
    </source>
</evidence>
<dbReference type="GO" id="GO:0043484">
    <property type="term" value="P:regulation of RNA splicing"/>
    <property type="evidence" value="ECO:0007669"/>
    <property type="project" value="TreeGrafter"/>
</dbReference>
<protein>
    <submittedName>
        <fullName evidence="8">Protein kinase</fullName>
    </submittedName>
</protein>
<name>A0A319D4C0_9EURO</name>
<feature type="domain" description="Protein kinase" evidence="7">
    <location>
        <begin position="40"/>
        <end position="381"/>
    </location>
</feature>
<evidence type="ECO:0000256" key="5">
    <source>
        <dbReference type="ARBA" id="ARBA00022840"/>
    </source>
</evidence>